<keyword evidence="3" id="KW-1185">Reference proteome</keyword>
<feature type="transmembrane region" description="Helical" evidence="1">
    <location>
        <begin position="151"/>
        <end position="171"/>
    </location>
</feature>
<evidence type="ECO:0008006" key="4">
    <source>
        <dbReference type="Google" id="ProtNLM"/>
    </source>
</evidence>
<dbReference type="AlphaFoldDB" id="A0A2K2UC79"/>
<feature type="transmembrane region" description="Helical" evidence="1">
    <location>
        <begin position="44"/>
        <end position="71"/>
    </location>
</feature>
<feature type="transmembrane region" description="Helical" evidence="1">
    <location>
        <begin position="235"/>
        <end position="260"/>
    </location>
</feature>
<dbReference type="Proteomes" id="UP000236197">
    <property type="component" value="Unassembled WGS sequence"/>
</dbReference>
<dbReference type="PANTHER" id="PTHR37814:SF1">
    <property type="entry name" value="MEMBRANE PROTEIN"/>
    <property type="match status" value="1"/>
</dbReference>
<protein>
    <recommendedName>
        <fullName evidence="4">Transporter</fullName>
    </recommendedName>
</protein>
<proteinExistence type="predicted"/>
<keyword evidence="1" id="KW-0812">Transmembrane</keyword>
<comment type="caution">
    <text evidence="2">The sequence shown here is derived from an EMBL/GenBank/DDBJ whole genome shotgun (WGS) entry which is preliminary data.</text>
</comment>
<reference evidence="3" key="1">
    <citation type="submission" date="2018-01" db="EMBL/GenBank/DDBJ databases">
        <title>Rubneribacter badeniensis gen. nov., sp. nov., and Colonibacter rubneri, gen. nov., sp. nov., WGS of new members of the Eggerthellaceae.</title>
        <authorList>
            <person name="Danylec N."/>
            <person name="Stoll D.A."/>
            <person name="Doetsch A."/>
            <person name="Kulling S.E."/>
            <person name="Huch M."/>
        </authorList>
    </citation>
    <scope>NUCLEOTIDE SEQUENCE [LARGE SCALE GENOMIC DNA]</scope>
    <source>
        <strain evidence="3">ResAG-96</strain>
    </source>
</reference>
<feature type="transmembrane region" description="Helical" evidence="1">
    <location>
        <begin position="191"/>
        <end position="215"/>
    </location>
</feature>
<gene>
    <name evidence="2" type="ORF">C2L71_05290</name>
</gene>
<evidence type="ECO:0000313" key="3">
    <source>
        <dbReference type="Proteomes" id="UP000236197"/>
    </source>
</evidence>
<evidence type="ECO:0000256" key="1">
    <source>
        <dbReference type="SAM" id="Phobius"/>
    </source>
</evidence>
<dbReference type="InterPro" id="IPR038728">
    <property type="entry name" value="YkvI-like"/>
</dbReference>
<dbReference type="OrthoDB" id="4424890at2"/>
<dbReference type="PANTHER" id="PTHR37814">
    <property type="entry name" value="CONSERVED MEMBRANE PROTEIN"/>
    <property type="match status" value="1"/>
</dbReference>
<organism evidence="2 3">
    <name type="scientific">Enteroscipio rubneri</name>
    <dbReference type="NCBI Taxonomy" id="2070686"/>
    <lineage>
        <taxon>Bacteria</taxon>
        <taxon>Bacillati</taxon>
        <taxon>Actinomycetota</taxon>
        <taxon>Coriobacteriia</taxon>
        <taxon>Eggerthellales</taxon>
        <taxon>Eggerthellaceae</taxon>
        <taxon>Enteroscipio</taxon>
    </lineage>
</organism>
<feature type="transmembrane region" description="Helical" evidence="1">
    <location>
        <begin position="92"/>
        <end position="114"/>
    </location>
</feature>
<sequence length="376" mass="39809">MASEQKARAVRPVAVIKFAGAVIATLIGSGFASGQEAMQFFAAYGTLGIVGCVIAIVLFAVMSGVLLDYGFKHKGADDFSAFRTFCGRYLGTFMEWFTILFCFLVGIIMVSGAGATLNQYFGVPQIVGSGLMALLVLVSALFGLRRIVDILGSIGPVTIVFLIALAAYALATHAGGLAEADAAVAAAGDSVVYGVGSGASWFALGAFMYVAYNILAGVPFMSEMGTEADSRKEAIVGGALGGAALGVCALLLNLALLSMYGEVSAYEVPVLYLAQQVSPIVGLLFAIVLLAEIYNTAVPMVWTVANQFVDEKQDKRKYQFLIALLCAIIFMGGQLPFGMLVNLIYPFVGYFGALFIVVVVVQLIRWRIHEARGTER</sequence>
<dbReference type="EMBL" id="PPEK01000004">
    <property type="protein sequence ID" value="PNV67933.1"/>
    <property type="molecule type" value="Genomic_DNA"/>
</dbReference>
<name>A0A2K2UC79_9ACTN</name>
<feature type="transmembrane region" description="Helical" evidence="1">
    <location>
        <begin position="126"/>
        <end position="144"/>
    </location>
</feature>
<feature type="transmembrane region" description="Helical" evidence="1">
    <location>
        <begin position="12"/>
        <end position="32"/>
    </location>
</feature>
<dbReference type="RefSeq" id="WP_103264735.1">
    <property type="nucleotide sequence ID" value="NZ_CABMLE010000004.1"/>
</dbReference>
<evidence type="ECO:0000313" key="2">
    <source>
        <dbReference type="EMBL" id="PNV67933.1"/>
    </source>
</evidence>
<feature type="transmembrane region" description="Helical" evidence="1">
    <location>
        <begin position="280"/>
        <end position="305"/>
    </location>
</feature>
<keyword evidence="1" id="KW-1133">Transmembrane helix</keyword>
<accession>A0A2K2UC79</accession>
<keyword evidence="1" id="KW-0472">Membrane</keyword>
<feature type="transmembrane region" description="Helical" evidence="1">
    <location>
        <begin position="343"/>
        <end position="364"/>
    </location>
</feature>
<feature type="transmembrane region" description="Helical" evidence="1">
    <location>
        <begin position="317"/>
        <end position="337"/>
    </location>
</feature>